<reference evidence="2" key="1">
    <citation type="submission" date="2019-06" db="EMBL/GenBank/DDBJ databases">
        <authorList>
            <consortium name="Wellcome Sanger Institute Data Sharing"/>
        </authorList>
    </citation>
    <scope>NUCLEOTIDE SEQUENCE [LARGE SCALE GENOMIC DNA]</scope>
</reference>
<reference evidence="2" key="3">
    <citation type="submission" date="2025-09" db="UniProtKB">
        <authorList>
            <consortium name="Ensembl"/>
        </authorList>
    </citation>
    <scope>IDENTIFICATION</scope>
</reference>
<sequence length="97" mass="10194">MLSLLPSVPCPPTSVSSSVDCLSNIAVVSWASSEGADFYLATATHEDGQIETCMSDDLQCGMPNLRCGENYTITVSALSQQCTSDPSEGDILQTGED</sequence>
<accession>A0A667X0J4</accession>
<evidence type="ECO:0000313" key="3">
    <source>
        <dbReference type="Proteomes" id="UP000472263"/>
    </source>
</evidence>
<protein>
    <recommendedName>
        <fullName evidence="1">Fibronectin type-III domain-containing protein</fullName>
    </recommendedName>
</protein>
<dbReference type="InterPro" id="IPR036116">
    <property type="entry name" value="FN3_sf"/>
</dbReference>
<organism evidence="2 3">
    <name type="scientific">Myripristis murdjan</name>
    <name type="common">pinecone soldierfish</name>
    <dbReference type="NCBI Taxonomy" id="586833"/>
    <lineage>
        <taxon>Eukaryota</taxon>
        <taxon>Metazoa</taxon>
        <taxon>Chordata</taxon>
        <taxon>Craniata</taxon>
        <taxon>Vertebrata</taxon>
        <taxon>Euteleostomi</taxon>
        <taxon>Actinopterygii</taxon>
        <taxon>Neopterygii</taxon>
        <taxon>Teleostei</taxon>
        <taxon>Neoteleostei</taxon>
        <taxon>Acanthomorphata</taxon>
        <taxon>Holocentriformes</taxon>
        <taxon>Holocentridae</taxon>
        <taxon>Myripristis</taxon>
    </lineage>
</organism>
<dbReference type="Ensembl" id="ENSMMDT00005011612.1">
    <property type="protein sequence ID" value="ENSMMDP00005011270.1"/>
    <property type="gene ID" value="ENSMMDG00005006084.1"/>
</dbReference>
<proteinExistence type="predicted"/>
<dbReference type="InterPro" id="IPR013783">
    <property type="entry name" value="Ig-like_fold"/>
</dbReference>
<dbReference type="PANTHER" id="PTHR47135:SF1">
    <property type="entry name" value="FIBRONECTIN TYPE III DOMAIN-CONTAINING PROTEIN 7"/>
    <property type="match status" value="1"/>
</dbReference>
<dbReference type="PANTHER" id="PTHR47135">
    <property type="entry name" value="FIBRONECTIN TYPE III DOMAIN-CONTAINING PROTEIN 7"/>
    <property type="match status" value="1"/>
</dbReference>
<dbReference type="SUPFAM" id="SSF49265">
    <property type="entry name" value="Fibronectin type III"/>
    <property type="match status" value="1"/>
</dbReference>
<dbReference type="CDD" id="cd00063">
    <property type="entry name" value="FN3"/>
    <property type="match status" value="1"/>
</dbReference>
<dbReference type="PROSITE" id="PS50853">
    <property type="entry name" value="FN3"/>
    <property type="match status" value="1"/>
</dbReference>
<reference evidence="2" key="2">
    <citation type="submission" date="2025-08" db="UniProtKB">
        <authorList>
            <consortium name="Ensembl"/>
        </authorList>
    </citation>
    <scope>IDENTIFICATION</scope>
</reference>
<evidence type="ECO:0000259" key="1">
    <source>
        <dbReference type="PROSITE" id="PS50853"/>
    </source>
</evidence>
<dbReference type="Gene3D" id="2.60.40.10">
    <property type="entry name" value="Immunoglobulins"/>
    <property type="match status" value="1"/>
</dbReference>
<name>A0A667X0J4_9TELE</name>
<evidence type="ECO:0000313" key="2">
    <source>
        <dbReference type="Ensembl" id="ENSMMDP00005011270.1"/>
    </source>
</evidence>
<dbReference type="InParanoid" id="A0A667X0J4"/>
<dbReference type="AlphaFoldDB" id="A0A667X0J4"/>
<dbReference type="InterPro" id="IPR003961">
    <property type="entry name" value="FN3_dom"/>
</dbReference>
<dbReference type="Proteomes" id="UP000472263">
    <property type="component" value="Chromosome 4"/>
</dbReference>
<dbReference type="GeneTree" id="ENSGT01060000252999"/>
<keyword evidence="3" id="KW-1185">Reference proteome</keyword>
<feature type="domain" description="Fibronectin type-III" evidence="1">
    <location>
        <begin position="11"/>
        <end position="97"/>
    </location>
</feature>